<dbReference type="GO" id="GO:0003677">
    <property type="term" value="F:DNA binding"/>
    <property type="evidence" value="ECO:0007669"/>
    <property type="project" value="UniProtKB-KW"/>
</dbReference>
<evidence type="ECO:0000259" key="4">
    <source>
        <dbReference type="PROSITE" id="PS50943"/>
    </source>
</evidence>
<organism evidence="5 6">
    <name type="scientific">Treponema primitia (strain ATCC BAA-887 / DSM 12427 / ZAS-2)</name>
    <dbReference type="NCBI Taxonomy" id="545694"/>
    <lineage>
        <taxon>Bacteria</taxon>
        <taxon>Pseudomonadati</taxon>
        <taxon>Spirochaetota</taxon>
        <taxon>Spirochaetia</taxon>
        <taxon>Spirochaetales</taxon>
        <taxon>Treponemataceae</taxon>
        <taxon>Treponema</taxon>
    </lineage>
</organism>
<dbReference type="Proteomes" id="UP000009223">
    <property type="component" value="Chromosome"/>
</dbReference>
<keyword evidence="1" id="KW-0805">Transcription regulation</keyword>
<accession>F5YRB5</accession>
<dbReference type="PANTHER" id="PTHR36511:SF4">
    <property type="entry name" value="ANTITOXIN MQSA"/>
    <property type="match status" value="1"/>
</dbReference>
<evidence type="ECO:0000256" key="3">
    <source>
        <dbReference type="ARBA" id="ARBA00023163"/>
    </source>
</evidence>
<dbReference type="KEGG" id="tpi:TREPR_2616"/>
<proteinExistence type="predicted"/>
<reference evidence="5 6" key="2">
    <citation type="journal article" date="2011" name="ISME J.">
        <title>RNA-seq reveals cooperative metabolic interactions between two termite-gut spirochete species in co-culture.</title>
        <authorList>
            <person name="Rosenthal A.Z."/>
            <person name="Matson E.G."/>
            <person name="Eldar A."/>
            <person name="Leadbetter J.R."/>
        </authorList>
    </citation>
    <scope>NUCLEOTIDE SEQUENCE [LARGE SCALE GENOMIC DNA]</scope>
    <source>
        <strain evidence="6">ATCC BAA-887 / DSM 12427 / ZAS-2</strain>
    </source>
</reference>
<feature type="domain" description="HTH cro/C1-type" evidence="4">
    <location>
        <begin position="36"/>
        <end position="72"/>
    </location>
</feature>
<dbReference type="RefSeq" id="WP_015707606.1">
    <property type="nucleotide sequence ID" value="NC_015578.1"/>
</dbReference>
<dbReference type="PANTHER" id="PTHR36511">
    <property type="entry name" value="MERR FAMILY BACTERIAL REGULATORY PROTEIN"/>
    <property type="match status" value="1"/>
</dbReference>
<keyword evidence="6" id="KW-1185">Reference proteome</keyword>
<dbReference type="eggNOG" id="COG2944">
    <property type="taxonomic scope" value="Bacteria"/>
</dbReference>
<dbReference type="CDD" id="cd00093">
    <property type="entry name" value="HTH_XRE"/>
    <property type="match status" value="1"/>
</dbReference>
<dbReference type="SUPFAM" id="SSF47413">
    <property type="entry name" value="lambda repressor-like DNA-binding domains"/>
    <property type="match status" value="1"/>
</dbReference>
<dbReference type="SMART" id="SM00530">
    <property type="entry name" value="HTH_XRE"/>
    <property type="match status" value="1"/>
</dbReference>
<evidence type="ECO:0000256" key="2">
    <source>
        <dbReference type="ARBA" id="ARBA00023125"/>
    </source>
</evidence>
<dbReference type="PROSITE" id="PS50943">
    <property type="entry name" value="HTH_CROC1"/>
    <property type="match status" value="1"/>
</dbReference>
<dbReference type="InterPro" id="IPR010982">
    <property type="entry name" value="Lambda_DNA-bd_dom_sf"/>
</dbReference>
<evidence type="ECO:0000313" key="6">
    <source>
        <dbReference type="Proteomes" id="UP000009223"/>
    </source>
</evidence>
<dbReference type="EMBL" id="CP001843">
    <property type="protein sequence ID" value="AEF84920.1"/>
    <property type="molecule type" value="Genomic_DNA"/>
</dbReference>
<dbReference type="STRING" id="545694.TREPR_2616"/>
<sequence>MSGSRIVESMKEALAISRDELAQDTYRIHIPEQINVKAIRQQMGLSQPAFAKRFGLSLYTLRNWEQGKRQPDPAARAYLKVIEQVPDVVSKVLAG</sequence>
<keyword evidence="2" id="KW-0238">DNA-binding</keyword>
<dbReference type="InterPro" id="IPR052359">
    <property type="entry name" value="HTH-type_reg/antitoxin"/>
</dbReference>
<gene>
    <name evidence="5" type="ordered locus">TREPR_2616</name>
</gene>
<dbReference type="Gene3D" id="1.10.260.40">
    <property type="entry name" value="lambda repressor-like DNA-binding domains"/>
    <property type="match status" value="1"/>
</dbReference>
<dbReference type="AlphaFoldDB" id="F5YRB5"/>
<dbReference type="OrthoDB" id="9774673at2"/>
<reference evidence="6" key="1">
    <citation type="submission" date="2009-12" db="EMBL/GenBank/DDBJ databases">
        <title>Complete sequence of Treponema primitia strain ZAS-2.</title>
        <authorList>
            <person name="Tetu S.G."/>
            <person name="Matson E."/>
            <person name="Ren Q."/>
            <person name="Seshadri R."/>
            <person name="Elbourne L."/>
            <person name="Hassan K.A."/>
            <person name="Durkin A."/>
            <person name="Radune D."/>
            <person name="Mohamoud Y."/>
            <person name="Shay R."/>
            <person name="Jin S."/>
            <person name="Zhang X."/>
            <person name="Lucey K."/>
            <person name="Ballor N.R."/>
            <person name="Ottesen E."/>
            <person name="Rosenthal R."/>
            <person name="Allen A."/>
            <person name="Leadbetter J.R."/>
            <person name="Paulsen I.T."/>
        </authorList>
    </citation>
    <scope>NUCLEOTIDE SEQUENCE [LARGE SCALE GENOMIC DNA]</scope>
    <source>
        <strain evidence="6">ATCC BAA-887 / DSM 12427 / ZAS-2</strain>
    </source>
</reference>
<protein>
    <submittedName>
        <fullName evidence="5">Transcriptional Regulator, XRE family</fullName>
    </submittedName>
</protein>
<dbReference type="InterPro" id="IPR001387">
    <property type="entry name" value="Cro/C1-type_HTH"/>
</dbReference>
<dbReference type="HOGENOM" id="CLU_144725_3_2_12"/>
<evidence type="ECO:0000313" key="5">
    <source>
        <dbReference type="EMBL" id="AEF84920.1"/>
    </source>
</evidence>
<name>F5YRB5_TREPZ</name>
<evidence type="ECO:0000256" key="1">
    <source>
        <dbReference type="ARBA" id="ARBA00023015"/>
    </source>
</evidence>
<dbReference type="Pfam" id="PF01381">
    <property type="entry name" value="HTH_3"/>
    <property type="match status" value="1"/>
</dbReference>
<keyword evidence="3" id="KW-0804">Transcription</keyword>